<protein>
    <submittedName>
        <fullName evidence="1">Uncharacterized protein</fullName>
    </submittedName>
</protein>
<reference evidence="1 2" key="1">
    <citation type="submission" date="2018-05" db="EMBL/GenBank/DDBJ databases">
        <title>Evolution of small genomes with special reference to Mycobacterium leprae.</title>
        <authorList>
            <person name="Mohanty P.S."/>
            <person name="Bansal A.K."/>
            <person name="Gupta U.D."/>
            <person name="Naaz F."/>
            <person name="Dwivedi V.D."/>
            <person name="Singh H."/>
            <person name="Gupta G."/>
            <person name="Sharma S."/>
            <person name="Arora M."/>
        </authorList>
    </citation>
    <scope>NUCLEOTIDE SEQUENCE [LARGE SCALE GENOMIC DNA]</scope>
    <source>
        <strain evidence="1 2">MRHRU-235-G</strain>
    </source>
</reference>
<evidence type="ECO:0000313" key="1">
    <source>
        <dbReference type="EMBL" id="AWV47337.1"/>
    </source>
</evidence>
<evidence type="ECO:0000313" key="2">
    <source>
        <dbReference type="Proteomes" id="UP000249682"/>
    </source>
</evidence>
<gene>
    <name evidence="1" type="ORF">DIJ64_02210</name>
</gene>
<dbReference type="EMBL" id="CP029543">
    <property type="protein sequence ID" value="AWV47337.1"/>
    <property type="molecule type" value="Genomic_DNA"/>
</dbReference>
<dbReference type="Proteomes" id="UP000249682">
    <property type="component" value="Chromosome"/>
</dbReference>
<proteinExistence type="predicted"/>
<dbReference type="AlphaFoldDB" id="A0AAD0KRI7"/>
<organism evidence="1 2">
    <name type="scientific">Mycobacterium leprae</name>
    <dbReference type="NCBI Taxonomy" id="1769"/>
    <lineage>
        <taxon>Bacteria</taxon>
        <taxon>Bacillati</taxon>
        <taxon>Actinomycetota</taxon>
        <taxon>Actinomycetes</taxon>
        <taxon>Mycobacteriales</taxon>
        <taxon>Mycobacteriaceae</taxon>
        <taxon>Mycobacterium</taxon>
    </lineage>
</organism>
<sequence>MIAKSFLYQFFLEKIWLSESSQSLVRVWAAEMSSAMQWRIFIKIAHYIVLYTLDEPSISTMVSPGRGGVPRHG</sequence>
<accession>A0AAD0KRI7</accession>
<name>A0AAD0KRI7_MYCLR</name>